<evidence type="ECO:0000256" key="4">
    <source>
        <dbReference type="ARBA" id="ARBA00022741"/>
    </source>
</evidence>
<dbReference type="InterPro" id="IPR017456">
    <property type="entry name" value="CTP_synthase_N"/>
</dbReference>
<keyword evidence="5" id="KW-0067">ATP-binding</keyword>
<name>A0A2C9L810_BIOGL</name>
<dbReference type="Pfam" id="PF06418">
    <property type="entry name" value="CTP_synth_N"/>
    <property type="match status" value="1"/>
</dbReference>
<dbReference type="PANTHER" id="PTHR11550:SF0">
    <property type="entry name" value="CTP SYNTHASE-RELATED"/>
    <property type="match status" value="1"/>
</dbReference>
<dbReference type="VEuPathDB" id="VectorBase:BGLAX_038239"/>
<accession>A0A2C9L810</accession>
<dbReference type="EC" id="6.3.4.2" evidence="1"/>
<evidence type="ECO:0000256" key="8">
    <source>
        <dbReference type="ARBA" id="ARBA00022975"/>
    </source>
</evidence>
<feature type="domain" description="CTP synthase N-terminal" evidence="11">
    <location>
        <begin position="3"/>
        <end position="217"/>
    </location>
</feature>
<dbReference type="GO" id="GO:0019856">
    <property type="term" value="P:pyrimidine nucleobase biosynthetic process"/>
    <property type="evidence" value="ECO:0007669"/>
    <property type="project" value="TreeGrafter"/>
</dbReference>
<dbReference type="GO" id="GO:0005524">
    <property type="term" value="F:ATP binding"/>
    <property type="evidence" value="ECO:0007669"/>
    <property type="project" value="UniProtKB-KW"/>
</dbReference>
<protein>
    <recommendedName>
        <fullName evidence="1">CTP synthase (glutamine hydrolyzing)</fullName>
        <ecNumber evidence="1">6.3.4.2</ecNumber>
    </recommendedName>
</protein>
<evidence type="ECO:0000256" key="2">
    <source>
        <dbReference type="ARBA" id="ARBA00022598"/>
    </source>
</evidence>
<evidence type="ECO:0000313" key="13">
    <source>
        <dbReference type="Proteomes" id="UP000076420"/>
    </source>
</evidence>
<dbReference type="NCBIfam" id="NF003792">
    <property type="entry name" value="PRK05380.1"/>
    <property type="match status" value="1"/>
</dbReference>
<sequence>MSRFIFVTGGVVSSLGKGIATSSLAMLLGLCGFKVRAKKFDPYFNIDSGTMSPAEHGEVFVTEDGAETDLDIGNYERFTGNNAIGSDSVTMGKIFFELLRRERAGDFLGKTVQMVPHATDIIKEFIIDGSEDVDFTICEIGGTVGDIEALAFLEAIRQIRYELGVSSTFYIHITLLPYMSATNEIKTKPTQHSVKELRTVGIQPDMLLCRSGKCITKRN</sequence>
<dbReference type="InterPro" id="IPR027417">
    <property type="entry name" value="P-loop_NTPase"/>
</dbReference>
<dbReference type="EnsemblMetazoa" id="BGLB028128-RA">
    <property type="protein sequence ID" value="BGLB028128-PA"/>
    <property type="gene ID" value="BGLB028128"/>
</dbReference>
<keyword evidence="6" id="KW-0460">Magnesium</keyword>
<evidence type="ECO:0000256" key="1">
    <source>
        <dbReference type="ARBA" id="ARBA00012291"/>
    </source>
</evidence>
<evidence type="ECO:0000259" key="11">
    <source>
        <dbReference type="Pfam" id="PF06418"/>
    </source>
</evidence>
<dbReference type="VEuPathDB" id="VectorBase:BGLB028128"/>
<keyword evidence="4" id="KW-0547">Nucleotide-binding</keyword>
<dbReference type="GO" id="GO:0042802">
    <property type="term" value="F:identical protein binding"/>
    <property type="evidence" value="ECO:0007669"/>
    <property type="project" value="TreeGrafter"/>
</dbReference>
<dbReference type="FunFam" id="3.40.50.300:FF:000009">
    <property type="entry name" value="CTP synthase"/>
    <property type="match status" value="1"/>
</dbReference>
<dbReference type="SUPFAM" id="SSF52540">
    <property type="entry name" value="P-loop containing nucleoside triphosphate hydrolases"/>
    <property type="match status" value="1"/>
</dbReference>
<organism evidence="12 13">
    <name type="scientific">Biomphalaria glabrata</name>
    <name type="common">Bloodfluke planorb</name>
    <name type="synonym">Freshwater snail</name>
    <dbReference type="NCBI Taxonomy" id="6526"/>
    <lineage>
        <taxon>Eukaryota</taxon>
        <taxon>Metazoa</taxon>
        <taxon>Spiralia</taxon>
        <taxon>Lophotrochozoa</taxon>
        <taxon>Mollusca</taxon>
        <taxon>Gastropoda</taxon>
        <taxon>Heterobranchia</taxon>
        <taxon>Euthyneura</taxon>
        <taxon>Panpulmonata</taxon>
        <taxon>Hygrophila</taxon>
        <taxon>Lymnaeoidea</taxon>
        <taxon>Planorbidae</taxon>
        <taxon>Biomphalaria</taxon>
    </lineage>
</organism>
<comment type="pathway">
    <text evidence="10">Pyrimidine metabolism.</text>
</comment>
<keyword evidence="3" id="KW-0479">Metal-binding</keyword>
<dbReference type="InterPro" id="IPR004468">
    <property type="entry name" value="CTP_synthase"/>
</dbReference>
<dbReference type="STRING" id="6526.A0A2C9L810"/>
<dbReference type="PANTHER" id="PTHR11550">
    <property type="entry name" value="CTP SYNTHASE"/>
    <property type="match status" value="1"/>
</dbReference>
<dbReference type="GO" id="GO:0046872">
    <property type="term" value="F:metal ion binding"/>
    <property type="evidence" value="ECO:0007669"/>
    <property type="project" value="UniProtKB-KW"/>
</dbReference>
<dbReference type="GO" id="GO:0003883">
    <property type="term" value="F:CTP synthase activity"/>
    <property type="evidence" value="ECO:0007669"/>
    <property type="project" value="UniProtKB-EC"/>
</dbReference>
<evidence type="ECO:0000256" key="9">
    <source>
        <dbReference type="ARBA" id="ARBA00047781"/>
    </source>
</evidence>
<dbReference type="AlphaFoldDB" id="A0A2C9L810"/>
<evidence type="ECO:0000256" key="6">
    <source>
        <dbReference type="ARBA" id="ARBA00022842"/>
    </source>
</evidence>
<dbReference type="Gene3D" id="3.40.50.300">
    <property type="entry name" value="P-loop containing nucleotide triphosphate hydrolases"/>
    <property type="match status" value="1"/>
</dbReference>
<keyword evidence="8" id="KW-0665">Pyrimidine biosynthesis</keyword>
<reference evidence="12" key="1">
    <citation type="submission" date="2020-05" db="UniProtKB">
        <authorList>
            <consortium name="EnsemblMetazoa"/>
        </authorList>
    </citation>
    <scope>IDENTIFICATION</scope>
    <source>
        <strain evidence="12">BB02</strain>
    </source>
</reference>
<evidence type="ECO:0000256" key="7">
    <source>
        <dbReference type="ARBA" id="ARBA00022962"/>
    </source>
</evidence>
<proteinExistence type="predicted"/>
<keyword evidence="2" id="KW-0436">Ligase</keyword>
<dbReference type="GO" id="GO:0006241">
    <property type="term" value="P:CTP biosynthetic process"/>
    <property type="evidence" value="ECO:0007669"/>
    <property type="project" value="TreeGrafter"/>
</dbReference>
<keyword evidence="7" id="KW-0315">Glutamine amidotransferase</keyword>
<evidence type="ECO:0000256" key="10">
    <source>
        <dbReference type="ARBA" id="ARBA00060693"/>
    </source>
</evidence>
<comment type="catalytic activity">
    <reaction evidence="9">
        <text>UTP + L-glutamine + ATP + H2O = CTP + L-glutamate + ADP + phosphate + 2 H(+)</text>
        <dbReference type="Rhea" id="RHEA:26426"/>
        <dbReference type="ChEBI" id="CHEBI:15377"/>
        <dbReference type="ChEBI" id="CHEBI:15378"/>
        <dbReference type="ChEBI" id="CHEBI:29985"/>
        <dbReference type="ChEBI" id="CHEBI:30616"/>
        <dbReference type="ChEBI" id="CHEBI:37563"/>
        <dbReference type="ChEBI" id="CHEBI:43474"/>
        <dbReference type="ChEBI" id="CHEBI:46398"/>
        <dbReference type="ChEBI" id="CHEBI:58359"/>
        <dbReference type="ChEBI" id="CHEBI:456216"/>
        <dbReference type="EC" id="6.3.4.2"/>
    </reaction>
</comment>
<evidence type="ECO:0000256" key="5">
    <source>
        <dbReference type="ARBA" id="ARBA00022840"/>
    </source>
</evidence>
<evidence type="ECO:0000256" key="3">
    <source>
        <dbReference type="ARBA" id="ARBA00022723"/>
    </source>
</evidence>
<evidence type="ECO:0000313" key="12">
    <source>
        <dbReference type="EnsemblMetazoa" id="BGLB028128-PA"/>
    </source>
</evidence>
<dbReference type="Proteomes" id="UP000076420">
    <property type="component" value="Unassembled WGS sequence"/>
</dbReference>
<gene>
    <name evidence="12" type="primary">106077655</name>
</gene>